<dbReference type="EMBL" id="JACCHJ010000001">
    <property type="protein sequence ID" value="NYK10945.1"/>
    <property type="molecule type" value="Genomic_DNA"/>
</dbReference>
<evidence type="ECO:0000313" key="10">
    <source>
        <dbReference type="Proteomes" id="UP000521075"/>
    </source>
</evidence>
<keyword evidence="2" id="KW-1003">Cell membrane</keyword>
<dbReference type="InterPro" id="IPR027379">
    <property type="entry name" value="CLS_N"/>
</dbReference>
<evidence type="ECO:0000256" key="3">
    <source>
        <dbReference type="ARBA" id="ARBA00022692"/>
    </source>
</evidence>
<sequence length="137" mass="15205">MVLVFLTVLVITAMSLYDILSRDPELVRFAPKAVWLILVLLLPLIGPGLWFLIGRRPDPEEQRTVVVREAPARPPAAPATPAAPPAPPAPHRTGGRLSTEEQLAALEREIEEDRIARRIAELEVELRRRRGDDGEPA</sequence>
<accession>A0A853DXI8</accession>
<evidence type="ECO:0000256" key="7">
    <source>
        <dbReference type="SAM" id="Phobius"/>
    </source>
</evidence>
<dbReference type="Pfam" id="PF13396">
    <property type="entry name" value="PLDc_N"/>
    <property type="match status" value="1"/>
</dbReference>
<dbReference type="GO" id="GO:0005886">
    <property type="term" value="C:plasma membrane"/>
    <property type="evidence" value="ECO:0007669"/>
    <property type="project" value="UniProtKB-SubCell"/>
</dbReference>
<dbReference type="Proteomes" id="UP000521075">
    <property type="component" value="Unassembled WGS sequence"/>
</dbReference>
<keyword evidence="10" id="KW-1185">Reference proteome</keyword>
<comment type="subcellular location">
    <subcellularLocation>
        <location evidence="1">Cell membrane</location>
        <topology evidence="1">Multi-pass membrane protein</topology>
    </subcellularLocation>
</comment>
<keyword evidence="3 7" id="KW-0812">Transmembrane</keyword>
<feature type="transmembrane region" description="Helical" evidence="7">
    <location>
        <begin position="34"/>
        <end position="53"/>
    </location>
</feature>
<evidence type="ECO:0000259" key="8">
    <source>
        <dbReference type="Pfam" id="PF13396"/>
    </source>
</evidence>
<keyword evidence="4 7" id="KW-1133">Transmembrane helix</keyword>
<feature type="domain" description="Cardiolipin synthase N-terminal" evidence="8">
    <location>
        <begin position="10"/>
        <end position="55"/>
    </location>
</feature>
<evidence type="ECO:0000313" key="9">
    <source>
        <dbReference type="EMBL" id="NYK10945.1"/>
    </source>
</evidence>
<protein>
    <recommendedName>
        <fullName evidence="8">Cardiolipin synthase N-terminal domain-containing protein</fullName>
    </recommendedName>
</protein>
<evidence type="ECO:0000256" key="5">
    <source>
        <dbReference type="ARBA" id="ARBA00023136"/>
    </source>
</evidence>
<evidence type="ECO:0000256" key="2">
    <source>
        <dbReference type="ARBA" id="ARBA00022475"/>
    </source>
</evidence>
<comment type="caution">
    <text evidence="9">The sequence shown here is derived from an EMBL/GenBank/DDBJ whole genome shotgun (WGS) entry which is preliminary data.</text>
</comment>
<keyword evidence="5 7" id="KW-0472">Membrane</keyword>
<dbReference type="AlphaFoldDB" id="A0A853DXI8"/>
<dbReference type="RefSeq" id="WP_179701543.1">
    <property type="nucleotide sequence ID" value="NZ_BAAAHA010000009.1"/>
</dbReference>
<proteinExistence type="predicted"/>
<evidence type="ECO:0000256" key="4">
    <source>
        <dbReference type="ARBA" id="ARBA00022989"/>
    </source>
</evidence>
<feature type="region of interest" description="Disordered" evidence="6">
    <location>
        <begin position="63"/>
        <end position="98"/>
    </location>
</feature>
<organism evidence="9 10">
    <name type="scientific">Leifsonia naganoensis</name>
    <dbReference type="NCBI Taxonomy" id="150025"/>
    <lineage>
        <taxon>Bacteria</taxon>
        <taxon>Bacillati</taxon>
        <taxon>Actinomycetota</taxon>
        <taxon>Actinomycetes</taxon>
        <taxon>Micrococcales</taxon>
        <taxon>Microbacteriaceae</taxon>
        <taxon>Leifsonia</taxon>
    </lineage>
</organism>
<feature type="compositionally biased region" description="Pro residues" evidence="6">
    <location>
        <begin position="72"/>
        <end position="90"/>
    </location>
</feature>
<evidence type="ECO:0000256" key="6">
    <source>
        <dbReference type="SAM" id="MobiDB-lite"/>
    </source>
</evidence>
<evidence type="ECO:0000256" key="1">
    <source>
        <dbReference type="ARBA" id="ARBA00004651"/>
    </source>
</evidence>
<name>A0A853DXI8_9MICO</name>
<gene>
    <name evidence="9" type="ORF">HNR14_002826</name>
</gene>
<reference evidence="9 10" key="1">
    <citation type="submission" date="2020-07" db="EMBL/GenBank/DDBJ databases">
        <title>Sequencing the genomes of 1000 actinobacteria strains.</title>
        <authorList>
            <person name="Klenk H.-P."/>
        </authorList>
    </citation>
    <scope>NUCLEOTIDE SEQUENCE [LARGE SCALE GENOMIC DNA]</scope>
    <source>
        <strain evidence="9 10">DSM 15166</strain>
    </source>
</reference>